<feature type="domain" description="Beta/gamma crystallin 'Greek key'" evidence="3">
    <location>
        <begin position="7"/>
        <end position="50"/>
    </location>
</feature>
<dbReference type="PANTHER" id="PTHR38083">
    <property type="entry name" value="CALCIUM-DEPENDENT CELL ADHESION MOLECULE 1-RELATED"/>
    <property type="match status" value="1"/>
</dbReference>
<dbReference type="Pfam" id="PF08964">
    <property type="entry name" value="Crystall_3"/>
    <property type="match status" value="1"/>
</dbReference>
<keyword evidence="2" id="KW-0677">Repeat</keyword>
<gene>
    <name evidence="4" type="ORF">GCL60_02435</name>
</gene>
<dbReference type="Gene3D" id="2.60.20.10">
    <property type="entry name" value="Crystallins"/>
    <property type="match status" value="1"/>
</dbReference>
<dbReference type="Proteomes" id="UP000437748">
    <property type="component" value="Unassembled WGS sequence"/>
</dbReference>
<protein>
    <recommendedName>
        <fullName evidence="3">Beta/gamma crystallin 'Greek key' domain-containing protein</fullName>
    </recommendedName>
</protein>
<dbReference type="RefSeq" id="WP_153418323.1">
    <property type="nucleotide sequence ID" value="NZ_WFLM01000001.1"/>
</dbReference>
<dbReference type="GO" id="GO:0005911">
    <property type="term" value="C:cell-cell junction"/>
    <property type="evidence" value="ECO:0007669"/>
    <property type="project" value="TreeGrafter"/>
</dbReference>
<dbReference type="Pfam" id="PF14564">
    <property type="entry name" value="Membrane_bind"/>
    <property type="match status" value="1"/>
</dbReference>
<dbReference type="GO" id="GO:0005509">
    <property type="term" value="F:calcium ion binding"/>
    <property type="evidence" value="ECO:0007669"/>
    <property type="project" value="TreeGrafter"/>
</dbReference>
<evidence type="ECO:0000313" key="4">
    <source>
        <dbReference type="EMBL" id="KAB8040805.1"/>
    </source>
</evidence>
<name>A0A6N6VVZ3_9BACT</name>
<comment type="similarity">
    <text evidence="1">Belongs to the beta/gamma-crystallin family.</text>
</comment>
<dbReference type="Gene3D" id="2.60.40.1720">
    <property type="entry name" value="Calcium-dependent cell adhesion molecule-1"/>
    <property type="match status" value="1"/>
</dbReference>
<dbReference type="EMBL" id="WFLM01000001">
    <property type="protein sequence ID" value="KAB8040805.1"/>
    <property type="molecule type" value="Genomic_DNA"/>
</dbReference>
<dbReference type="InterPro" id="IPR052885">
    <property type="entry name" value="Dictyostelium_CAD"/>
</dbReference>
<dbReference type="InterPro" id="IPR001064">
    <property type="entry name" value="Beta/gamma_crystallin"/>
</dbReference>
<comment type="caution">
    <text evidence="4">The sequence shown here is derived from an EMBL/GenBank/DDBJ whole genome shotgun (WGS) entry which is preliminary data.</text>
</comment>
<dbReference type="InterPro" id="IPR038423">
    <property type="entry name" value="CAD_C_sf"/>
</dbReference>
<dbReference type="GO" id="GO:0016339">
    <property type="term" value="P:calcium-dependent cell-cell adhesion via plasma membrane cell adhesion molecules"/>
    <property type="evidence" value="ECO:0007669"/>
    <property type="project" value="TreeGrafter"/>
</dbReference>
<evidence type="ECO:0000256" key="1">
    <source>
        <dbReference type="ARBA" id="ARBA00009646"/>
    </source>
</evidence>
<keyword evidence="5" id="KW-1185">Reference proteome</keyword>
<organism evidence="4 5">
    <name type="scientific">Silvanigrella paludirubra</name>
    <dbReference type="NCBI Taxonomy" id="2499159"/>
    <lineage>
        <taxon>Bacteria</taxon>
        <taxon>Pseudomonadati</taxon>
        <taxon>Bdellovibrionota</taxon>
        <taxon>Oligoflexia</taxon>
        <taxon>Silvanigrellales</taxon>
        <taxon>Silvanigrellaceae</taxon>
        <taxon>Silvanigrella</taxon>
    </lineage>
</organism>
<dbReference type="GO" id="GO:0005516">
    <property type="term" value="F:calmodulin binding"/>
    <property type="evidence" value="ECO:0007669"/>
    <property type="project" value="TreeGrafter"/>
</dbReference>
<evidence type="ECO:0000256" key="2">
    <source>
        <dbReference type="ARBA" id="ARBA00022737"/>
    </source>
</evidence>
<dbReference type="SUPFAM" id="SSF49695">
    <property type="entry name" value="gamma-Crystallin-like"/>
    <property type="match status" value="1"/>
</dbReference>
<reference evidence="4 5" key="1">
    <citation type="submission" date="2019-10" db="EMBL/GenBank/DDBJ databases">
        <title>New species of Slilvanegrellaceae.</title>
        <authorList>
            <person name="Pitt A."/>
            <person name="Hahn M.W."/>
        </authorList>
    </citation>
    <scope>NUCLEOTIDE SEQUENCE [LARGE SCALE GENOMIC DNA]</scope>
    <source>
        <strain evidence="4 5">SP-Ram-0.45-NSY-1</strain>
    </source>
</reference>
<accession>A0A6N6VVZ3</accession>
<dbReference type="PROSITE" id="PS50915">
    <property type="entry name" value="CRYSTALLIN_BETA_GAMMA"/>
    <property type="match status" value="1"/>
</dbReference>
<proteinExistence type="inferred from homology"/>
<dbReference type="AlphaFoldDB" id="A0A6N6VVZ3"/>
<evidence type="ECO:0000313" key="5">
    <source>
        <dbReference type="Proteomes" id="UP000437748"/>
    </source>
</evidence>
<dbReference type="PANTHER" id="PTHR38083:SF1">
    <property type="entry name" value="CALCIUM-DEPENDENT CELL ADHESION MOLECULE 1-RELATED"/>
    <property type="match status" value="1"/>
</dbReference>
<dbReference type="InterPro" id="IPR029283">
    <property type="entry name" value="Membrane-bd"/>
</dbReference>
<dbReference type="GO" id="GO:0009897">
    <property type="term" value="C:external side of plasma membrane"/>
    <property type="evidence" value="ECO:0007669"/>
    <property type="project" value="TreeGrafter"/>
</dbReference>
<evidence type="ECO:0000259" key="3">
    <source>
        <dbReference type="PROSITE" id="PS50915"/>
    </source>
</evidence>
<sequence length="229" mass="26818">MSSVERGKVMFYTEPNFEGIYVIYKEGFSKAKYSEEEFLDDSFSSIRIGQGIKLYIWETLDDDSLFHILHEGEYPNILENIKKISKFQILDSLTNFAIDVRFFDLITNEYHNNYLMTFKLLDIEELEIKSGDNDFKLLKSKENSNEIACAIYIKRFDNLYEPISNLIFHWNKKKGKIISITDATNFSENLSITQNDKTSFTFTLKTDGIGFSQFYLNKTKNNSKQINIK</sequence>
<dbReference type="InterPro" id="IPR015059">
    <property type="entry name" value="Ca_cell_adhesion_N_dom"/>
</dbReference>
<dbReference type="OrthoDB" id="6444378at2"/>
<dbReference type="InterPro" id="IPR011024">
    <property type="entry name" value="G_crystallin-like"/>
</dbReference>